<organism evidence="1 2">
    <name type="scientific">Gordonia phage Beenie</name>
    <dbReference type="NCBI Taxonomy" id="2079397"/>
    <lineage>
        <taxon>Viruses</taxon>
        <taxon>Duplodnaviria</taxon>
        <taxon>Heunggongvirae</taxon>
        <taxon>Uroviricota</taxon>
        <taxon>Caudoviricetes</taxon>
        <taxon>Beenievirus</taxon>
        <taxon>Beenievirus beenie</taxon>
    </lineage>
</organism>
<dbReference type="RefSeq" id="YP_010654068.1">
    <property type="nucleotide sequence ID" value="NC_070806.1"/>
</dbReference>
<evidence type="ECO:0000313" key="2">
    <source>
        <dbReference type="Proteomes" id="UP000241442"/>
    </source>
</evidence>
<accession>A0A2K9VHB4</accession>
<keyword evidence="2" id="KW-1185">Reference proteome</keyword>
<gene>
    <name evidence="1" type="primary">53</name>
    <name evidence="1" type="ORF">PBI_BEENIE_53</name>
</gene>
<name>A0A2K9VHB4_9CAUD</name>
<dbReference type="EMBL" id="MG845393">
    <property type="protein sequence ID" value="AUV61618.1"/>
    <property type="molecule type" value="Genomic_DNA"/>
</dbReference>
<dbReference type="GeneID" id="77929910"/>
<proteinExistence type="predicted"/>
<reference evidence="1 2" key="1">
    <citation type="submission" date="2018-01" db="EMBL/GenBank/DDBJ databases">
        <authorList>
            <person name="Giglietti G.M."/>
            <person name="Stoner T.H."/>
            <person name="Pope W.H."/>
            <person name="Garlena R.A."/>
            <person name="Russell D.A."/>
            <person name="Jacobs-Sera D."/>
            <person name="Hatfull G.F."/>
        </authorList>
    </citation>
    <scope>NUCLEOTIDE SEQUENCE [LARGE SCALE GENOMIC DNA]</scope>
</reference>
<dbReference type="KEGG" id="vg:77929910"/>
<protein>
    <submittedName>
        <fullName evidence="1">Uncharacterized protein</fullName>
    </submittedName>
</protein>
<dbReference type="Proteomes" id="UP000241442">
    <property type="component" value="Segment"/>
</dbReference>
<evidence type="ECO:0000313" key="1">
    <source>
        <dbReference type="EMBL" id="AUV61618.1"/>
    </source>
</evidence>
<sequence length="77" mass="8581">MTADPALFRFEFRAARADRSGYYYTRWDQSVPITVVAATKQAAINAADAALGDPGSGRFWTFQTKSVVDHRIPEVSR</sequence>